<dbReference type="PROSITE" id="PS52020">
    <property type="entry name" value="CRESS_DNA_REP"/>
    <property type="match status" value="1"/>
</dbReference>
<keyword evidence="3" id="KW-0548">Nucleotidyltransferase</keyword>
<keyword evidence="8" id="KW-0255">Endonuclease</keyword>
<dbReference type="Gene3D" id="3.40.1310.20">
    <property type="match status" value="1"/>
</dbReference>
<evidence type="ECO:0000256" key="7">
    <source>
        <dbReference type="ARBA" id="ARBA00022741"/>
    </source>
</evidence>
<dbReference type="GO" id="GO:0046872">
    <property type="term" value="F:metal ion binding"/>
    <property type="evidence" value="ECO:0007669"/>
    <property type="project" value="UniProtKB-KW"/>
</dbReference>
<evidence type="ECO:0000256" key="3">
    <source>
        <dbReference type="ARBA" id="ARBA00022695"/>
    </source>
</evidence>
<dbReference type="SUPFAM" id="SSF52540">
    <property type="entry name" value="P-loop containing nucleoside triphosphate hydrolases"/>
    <property type="match status" value="1"/>
</dbReference>
<proteinExistence type="predicted"/>
<evidence type="ECO:0000256" key="8">
    <source>
        <dbReference type="ARBA" id="ARBA00022759"/>
    </source>
</evidence>
<feature type="domain" description="CRESS-DNA virus Rep endonuclease" evidence="12">
    <location>
        <begin position="1"/>
        <end position="96"/>
    </location>
</feature>
<dbReference type="GO" id="GO:0016779">
    <property type="term" value="F:nucleotidyltransferase activity"/>
    <property type="evidence" value="ECO:0007669"/>
    <property type="project" value="UniProtKB-KW"/>
</dbReference>
<gene>
    <name evidence="13" type="primary">Rep</name>
</gene>
<sequence>MTKGRAFCFTLNNYTKEEEEHVQQVGKDAVYLIYGREIGEGGTPHLQGYIHFQNGRSFDAVKRLLPRAHVEKRRGTIDQAVDYCSKDQDIFTSGTKPKSNKEKGAIGKEAITKIINAAESGDLEWIRSNHPRWFLTHHARLTSLRVRQPRILDGDLTNEWWVGATGSGKSRTLWERYPVHYHKQLNKWWDGYNDEEVVAIEEWCPKNECTGSQLKIWADRYPFSAQIKGGTLTRIRPVKIIILSNYELRECFPSDADFLPLQRRFRVVRFASL</sequence>
<keyword evidence="2" id="KW-0808">Transferase</keyword>
<evidence type="ECO:0000256" key="2">
    <source>
        <dbReference type="ARBA" id="ARBA00022679"/>
    </source>
</evidence>
<evidence type="ECO:0000256" key="4">
    <source>
        <dbReference type="ARBA" id="ARBA00022705"/>
    </source>
</evidence>
<evidence type="ECO:0000313" key="13">
    <source>
        <dbReference type="EMBL" id="AUM61832.1"/>
    </source>
</evidence>
<name>A0A2K9LSI6_9VIRU</name>
<evidence type="ECO:0000259" key="12">
    <source>
        <dbReference type="PROSITE" id="PS52020"/>
    </source>
</evidence>
<keyword evidence="10" id="KW-0190">Covalent protein-DNA linkage</keyword>
<evidence type="ECO:0000256" key="11">
    <source>
        <dbReference type="ARBA" id="ARBA00023125"/>
    </source>
</evidence>
<protein>
    <submittedName>
        <fullName evidence="13">Rep</fullName>
    </submittedName>
</protein>
<dbReference type="GO" id="GO:0004519">
    <property type="term" value="F:endonuclease activity"/>
    <property type="evidence" value="ECO:0007669"/>
    <property type="project" value="UniProtKB-KW"/>
</dbReference>
<accession>A0A2K9LSI6</accession>
<keyword evidence="4" id="KW-0235">DNA replication</keyword>
<dbReference type="Pfam" id="PF02407">
    <property type="entry name" value="Viral_Rep"/>
    <property type="match status" value="1"/>
</dbReference>
<dbReference type="InterPro" id="IPR049912">
    <property type="entry name" value="CRESS_DNA_REP"/>
</dbReference>
<keyword evidence="5" id="KW-0540">Nuclease</keyword>
<dbReference type="GO" id="GO:0006260">
    <property type="term" value="P:DNA replication"/>
    <property type="evidence" value="ECO:0007669"/>
    <property type="project" value="UniProtKB-KW"/>
</dbReference>
<dbReference type="GO" id="GO:0042025">
    <property type="term" value="C:host cell nucleus"/>
    <property type="evidence" value="ECO:0007669"/>
    <property type="project" value="UniProtKB-SubCell"/>
</dbReference>
<evidence type="ECO:0000256" key="6">
    <source>
        <dbReference type="ARBA" id="ARBA00022723"/>
    </source>
</evidence>
<dbReference type="EMBL" id="KY487882">
    <property type="protein sequence ID" value="AUM61832.1"/>
    <property type="molecule type" value="Genomic_DNA"/>
</dbReference>
<evidence type="ECO:0000256" key="9">
    <source>
        <dbReference type="ARBA" id="ARBA00022801"/>
    </source>
</evidence>
<comment type="subcellular location">
    <subcellularLocation>
        <location evidence="1">Host nucleus</location>
    </subcellularLocation>
</comment>
<dbReference type="InterPro" id="IPR027417">
    <property type="entry name" value="P-loop_NTPase"/>
</dbReference>
<keyword evidence="9" id="KW-0378">Hydrolase</keyword>
<dbReference type="GO" id="GO:0000166">
    <property type="term" value="F:nucleotide binding"/>
    <property type="evidence" value="ECO:0007669"/>
    <property type="project" value="UniProtKB-KW"/>
</dbReference>
<keyword evidence="6" id="KW-0479">Metal-binding</keyword>
<dbReference type="EMBL" id="KY487958">
    <property type="protein sequence ID" value="AUM61984.1"/>
    <property type="molecule type" value="Genomic_DNA"/>
</dbReference>
<keyword evidence="7" id="KW-0547">Nucleotide-binding</keyword>
<evidence type="ECO:0000256" key="1">
    <source>
        <dbReference type="ARBA" id="ARBA00004147"/>
    </source>
</evidence>
<organism evidence="13">
    <name type="scientific">uncultured virus</name>
    <dbReference type="NCBI Taxonomy" id="340016"/>
    <lineage>
        <taxon>Viruses</taxon>
        <taxon>environmental samples</taxon>
    </lineage>
</organism>
<evidence type="ECO:0000256" key="10">
    <source>
        <dbReference type="ARBA" id="ARBA00023124"/>
    </source>
</evidence>
<keyword evidence="11" id="KW-0238">DNA-binding</keyword>
<reference evidence="13" key="1">
    <citation type="submission" date="2017-01" db="EMBL/GenBank/DDBJ databases">
        <title>High-throughput sequencing uncovers low homogeneity in the biogeography of single-stranded DNA viruses.</title>
        <authorList>
            <person name="Pearson V.M."/>
            <person name="Rokyta D.R."/>
        </authorList>
    </citation>
    <scope>NUCLEOTIDE SEQUENCE</scope>
</reference>
<dbReference type="GO" id="GO:0016787">
    <property type="term" value="F:hydrolase activity"/>
    <property type="evidence" value="ECO:0007669"/>
    <property type="project" value="UniProtKB-KW"/>
</dbReference>
<evidence type="ECO:0000256" key="5">
    <source>
        <dbReference type="ARBA" id="ARBA00022722"/>
    </source>
</evidence>
<dbReference type="GO" id="GO:0003677">
    <property type="term" value="F:DNA binding"/>
    <property type="evidence" value="ECO:0007669"/>
    <property type="project" value="UniProtKB-KW"/>
</dbReference>